<reference evidence="3 4" key="1">
    <citation type="journal article" date="2024" name="G3 (Bethesda)">
        <title>Genome assembly of Hibiscus sabdariffa L. provides insights into metabolisms of medicinal natural products.</title>
        <authorList>
            <person name="Kim T."/>
        </authorList>
    </citation>
    <scope>NUCLEOTIDE SEQUENCE [LARGE SCALE GENOMIC DNA]</scope>
    <source>
        <strain evidence="3">TK-2024</strain>
        <tissue evidence="3">Old leaves</tissue>
    </source>
</reference>
<accession>A0ABR2AVU6</accession>
<keyword evidence="1" id="KW-0694">RNA-binding</keyword>
<gene>
    <name evidence="3" type="ORF">V6N12_055819</name>
</gene>
<dbReference type="InterPro" id="IPR035979">
    <property type="entry name" value="RBD_domain_sf"/>
</dbReference>
<dbReference type="PROSITE" id="PS50102">
    <property type="entry name" value="RRM"/>
    <property type="match status" value="1"/>
</dbReference>
<proteinExistence type="predicted"/>
<dbReference type="Pfam" id="PF00076">
    <property type="entry name" value="RRM_1"/>
    <property type="match status" value="1"/>
</dbReference>
<dbReference type="EMBL" id="JBBPBM010000271">
    <property type="protein sequence ID" value="KAK8498299.1"/>
    <property type="molecule type" value="Genomic_DNA"/>
</dbReference>
<protein>
    <recommendedName>
        <fullName evidence="2">RRM domain-containing protein</fullName>
    </recommendedName>
</protein>
<dbReference type="CDD" id="cd00590">
    <property type="entry name" value="RRM_SF"/>
    <property type="match status" value="1"/>
</dbReference>
<feature type="domain" description="RRM" evidence="2">
    <location>
        <begin position="54"/>
        <end position="119"/>
    </location>
</feature>
<organism evidence="3 4">
    <name type="scientific">Hibiscus sabdariffa</name>
    <name type="common">roselle</name>
    <dbReference type="NCBI Taxonomy" id="183260"/>
    <lineage>
        <taxon>Eukaryota</taxon>
        <taxon>Viridiplantae</taxon>
        <taxon>Streptophyta</taxon>
        <taxon>Embryophyta</taxon>
        <taxon>Tracheophyta</taxon>
        <taxon>Spermatophyta</taxon>
        <taxon>Magnoliopsida</taxon>
        <taxon>eudicotyledons</taxon>
        <taxon>Gunneridae</taxon>
        <taxon>Pentapetalae</taxon>
        <taxon>rosids</taxon>
        <taxon>malvids</taxon>
        <taxon>Malvales</taxon>
        <taxon>Malvaceae</taxon>
        <taxon>Malvoideae</taxon>
        <taxon>Hibiscus</taxon>
    </lineage>
</organism>
<dbReference type="InterPro" id="IPR000504">
    <property type="entry name" value="RRM_dom"/>
</dbReference>
<dbReference type="Gene3D" id="3.30.70.330">
    <property type="match status" value="1"/>
</dbReference>
<dbReference type="InterPro" id="IPR012677">
    <property type="entry name" value="Nucleotide-bd_a/b_plait_sf"/>
</dbReference>
<sequence length="119" mass="14119">MEWKRHLPRGLRQRDSRRRFYGGHHNGELRQRFPIDNSKFDRLDKEYRVCRRGVAVFVNFVSKRIHPSTLKEAFEVYGKVIDVFIAFNSVKRRGMRSTFAFVRFSNPKEAMNAIKGANN</sequence>
<name>A0ABR2AVU6_9ROSI</name>
<evidence type="ECO:0000313" key="4">
    <source>
        <dbReference type="Proteomes" id="UP001472677"/>
    </source>
</evidence>
<evidence type="ECO:0000259" key="2">
    <source>
        <dbReference type="PROSITE" id="PS50102"/>
    </source>
</evidence>
<comment type="caution">
    <text evidence="3">The sequence shown here is derived from an EMBL/GenBank/DDBJ whole genome shotgun (WGS) entry which is preliminary data.</text>
</comment>
<dbReference type="Proteomes" id="UP001472677">
    <property type="component" value="Unassembled WGS sequence"/>
</dbReference>
<evidence type="ECO:0000256" key="1">
    <source>
        <dbReference type="PROSITE-ProRule" id="PRU00176"/>
    </source>
</evidence>
<dbReference type="SUPFAM" id="SSF54928">
    <property type="entry name" value="RNA-binding domain, RBD"/>
    <property type="match status" value="1"/>
</dbReference>
<keyword evidence="4" id="KW-1185">Reference proteome</keyword>
<evidence type="ECO:0000313" key="3">
    <source>
        <dbReference type="EMBL" id="KAK8498299.1"/>
    </source>
</evidence>